<dbReference type="GO" id="GO:2000143">
    <property type="term" value="P:negative regulation of DNA-templated transcription initiation"/>
    <property type="evidence" value="ECO:0007669"/>
    <property type="project" value="TreeGrafter"/>
</dbReference>
<dbReference type="GO" id="GO:0005737">
    <property type="term" value="C:cytoplasm"/>
    <property type="evidence" value="ECO:0007669"/>
    <property type="project" value="UniProtKB-UniRule"/>
</dbReference>
<dbReference type="GO" id="GO:0003700">
    <property type="term" value="F:DNA-binding transcription factor activity"/>
    <property type="evidence" value="ECO:0007669"/>
    <property type="project" value="UniProtKB-UniRule"/>
</dbReference>
<dbReference type="NCBIfam" id="TIGR00242">
    <property type="entry name" value="division/cell wall cluster transcriptional repressor MraZ"/>
    <property type="match status" value="1"/>
</dbReference>
<evidence type="ECO:0000256" key="3">
    <source>
        <dbReference type="ARBA" id="ARBA00022737"/>
    </source>
</evidence>
<dbReference type="PATRIC" id="fig|1630135.4.peg.1617"/>
<feature type="domain" description="SpoVT-AbrB" evidence="8">
    <location>
        <begin position="9"/>
        <end position="51"/>
    </location>
</feature>
<name>A0A1B0ZJN7_9MICO</name>
<dbReference type="InterPro" id="IPR037914">
    <property type="entry name" value="SpoVT-AbrB_sf"/>
</dbReference>
<evidence type="ECO:0000256" key="6">
    <source>
        <dbReference type="ARBA" id="ARBA00023163"/>
    </source>
</evidence>
<feature type="domain" description="SpoVT-AbrB" evidence="8">
    <location>
        <begin position="80"/>
        <end position="123"/>
    </location>
</feature>
<evidence type="ECO:0000256" key="2">
    <source>
        <dbReference type="ARBA" id="ARBA00022490"/>
    </source>
</evidence>
<dbReference type="PROSITE" id="PS51740">
    <property type="entry name" value="SPOVT_ABRB"/>
    <property type="match status" value="2"/>
</dbReference>
<comment type="subcellular location">
    <subcellularLocation>
        <location evidence="7">Cytoplasm</location>
        <location evidence="7">Nucleoid</location>
    </subcellularLocation>
</comment>
<dbReference type="SUPFAM" id="SSF89447">
    <property type="entry name" value="AbrB/MazE/MraZ-like"/>
    <property type="match status" value="1"/>
</dbReference>
<dbReference type="CDD" id="cd16320">
    <property type="entry name" value="MraZ_N"/>
    <property type="match status" value="1"/>
</dbReference>
<keyword evidence="2 7" id="KW-0963">Cytoplasm</keyword>
<evidence type="ECO:0000256" key="4">
    <source>
        <dbReference type="ARBA" id="ARBA00023015"/>
    </source>
</evidence>
<dbReference type="InterPro" id="IPR003444">
    <property type="entry name" value="MraZ"/>
</dbReference>
<dbReference type="EMBL" id="CP012117">
    <property type="protein sequence ID" value="ANP28166.1"/>
    <property type="molecule type" value="Genomic_DNA"/>
</dbReference>
<dbReference type="Pfam" id="PF02381">
    <property type="entry name" value="MraZ"/>
    <property type="match status" value="2"/>
</dbReference>
<evidence type="ECO:0000313" key="10">
    <source>
        <dbReference type="Proteomes" id="UP000092596"/>
    </source>
</evidence>
<dbReference type="InterPro" id="IPR020603">
    <property type="entry name" value="MraZ_dom"/>
</dbReference>
<dbReference type="STRING" id="1630135.DAD186_16160"/>
<dbReference type="InterPro" id="IPR038619">
    <property type="entry name" value="MraZ_sf"/>
</dbReference>
<dbReference type="CDD" id="cd16321">
    <property type="entry name" value="MraZ_C"/>
    <property type="match status" value="1"/>
</dbReference>
<keyword evidence="5 7" id="KW-0238">DNA-binding</keyword>
<comment type="similarity">
    <text evidence="7">Belongs to the MraZ family.</text>
</comment>
<dbReference type="InterPro" id="IPR007159">
    <property type="entry name" value="SpoVT-AbrB_dom"/>
</dbReference>
<dbReference type="GO" id="GO:0009295">
    <property type="term" value="C:nucleoid"/>
    <property type="evidence" value="ECO:0007669"/>
    <property type="project" value="UniProtKB-SubCell"/>
</dbReference>
<proteinExistence type="inferred from homology"/>
<dbReference type="AlphaFoldDB" id="A0A1B0ZJN7"/>
<dbReference type="PANTHER" id="PTHR34701:SF1">
    <property type="entry name" value="TRANSCRIPTIONAL REGULATOR MRAZ"/>
    <property type="match status" value="1"/>
</dbReference>
<evidence type="ECO:0000259" key="8">
    <source>
        <dbReference type="PROSITE" id="PS51740"/>
    </source>
</evidence>
<evidence type="ECO:0000256" key="5">
    <source>
        <dbReference type="ARBA" id="ARBA00023125"/>
    </source>
</evidence>
<dbReference type="GO" id="GO:0000976">
    <property type="term" value="F:transcription cis-regulatory region binding"/>
    <property type="evidence" value="ECO:0007669"/>
    <property type="project" value="TreeGrafter"/>
</dbReference>
<dbReference type="PANTHER" id="PTHR34701">
    <property type="entry name" value="TRANSCRIPTIONAL REGULATOR MRAZ"/>
    <property type="match status" value="1"/>
</dbReference>
<dbReference type="HAMAP" id="MF_01008">
    <property type="entry name" value="MraZ"/>
    <property type="match status" value="1"/>
</dbReference>
<organism evidence="9 10">
    <name type="scientific">Dermabacter vaginalis</name>
    <dbReference type="NCBI Taxonomy" id="1630135"/>
    <lineage>
        <taxon>Bacteria</taxon>
        <taxon>Bacillati</taxon>
        <taxon>Actinomycetota</taxon>
        <taxon>Actinomycetes</taxon>
        <taxon>Micrococcales</taxon>
        <taxon>Dermabacteraceae</taxon>
        <taxon>Dermabacter</taxon>
    </lineage>
</organism>
<gene>
    <name evidence="7" type="primary">mraZ</name>
    <name evidence="9" type="ORF">DAD186_16160</name>
</gene>
<accession>A0A1B0ZJN7</accession>
<protein>
    <recommendedName>
        <fullName evidence="1 7">Transcriptional regulator MraZ</fullName>
    </recommendedName>
</protein>
<dbReference type="KEGG" id="dva:DAD186_16160"/>
<comment type="subunit">
    <text evidence="7">Forms oligomers.</text>
</comment>
<reference evidence="9 10" key="1">
    <citation type="submission" date="2015-06" db="EMBL/GenBank/DDBJ databases">
        <title>Investigation of pathophysiology for high-risk pregnancy and development of treatment modality based on it.</title>
        <authorList>
            <person name="Kim B.-C."/>
            <person name="Lim S."/>
        </authorList>
    </citation>
    <scope>NUCLEOTIDE SEQUENCE [LARGE SCALE GENOMIC DNA]</scope>
    <source>
        <strain evidence="9 10">AD1-86</strain>
    </source>
</reference>
<keyword evidence="4 7" id="KW-0805">Transcription regulation</keyword>
<keyword evidence="6 7" id="KW-0804">Transcription</keyword>
<evidence type="ECO:0000256" key="7">
    <source>
        <dbReference type="HAMAP-Rule" id="MF_01008"/>
    </source>
</evidence>
<evidence type="ECO:0000313" key="9">
    <source>
        <dbReference type="EMBL" id="ANP28166.1"/>
    </source>
</evidence>
<keyword evidence="3" id="KW-0677">Repeat</keyword>
<evidence type="ECO:0000256" key="1">
    <source>
        <dbReference type="ARBA" id="ARBA00013860"/>
    </source>
</evidence>
<dbReference type="Proteomes" id="UP000092596">
    <property type="component" value="Chromosome"/>
</dbReference>
<dbReference type="InterPro" id="IPR035642">
    <property type="entry name" value="MraZ_N"/>
</dbReference>
<dbReference type="Gene3D" id="3.40.1550.20">
    <property type="entry name" value="Transcriptional regulator MraZ domain"/>
    <property type="match status" value="1"/>
</dbReference>
<dbReference type="InterPro" id="IPR035644">
    <property type="entry name" value="MraZ_C"/>
</dbReference>
<sequence>MEVPMFLGTFTPKLDDKGRLIFPAKFRDQLAAGLVMTRGQEHCVTVYPMREFENLHEQLRQAPVTSKDARDYLRVLLSGAEDVVPDKQGRVTIPSHLRSYAGLDRECTVIGAGNRIEIWSSEAWETYLGETEEAFAQTATEIVPGLF</sequence>